<dbReference type="AlphaFoldDB" id="A0AAE0BVP6"/>
<feature type="compositionally biased region" description="Basic and acidic residues" evidence="1">
    <location>
        <begin position="136"/>
        <end position="147"/>
    </location>
</feature>
<sequence>EHRPNPDAKPGPDFKAMNKLAAMHEKTNSKEQRDFRDQHPKTLKQGAVENKLKQKQPLPSDHNPHHTFGRQTSCRPVEETRLTGQAAHIKNVVQGTFMNDWVDMNERRADLFLAQNAKIPPQATKASSGHGTKAKALQDQETKEPWKMKKFSTATSKVGSFRASSPLAPVVS</sequence>
<organism evidence="2 3">
    <name type="scientific">Cymbomonas tetramitiformis</name>
    <dbReference type="NCBI Taxonomy" id="36881"/>
    <lineage>
        <taxon>Eukaryota</taxon>
        <taxon>Viridiplantae</taxon>
        <taxon>Chlorophyta</taxon>
        <taxon>Pyramimonadophyceae</taxon>
        <taxon>Pyramimonadales</taxon>
        <taxon>Pyramimonadaceae</taxon>
        <taxon>Cymbomonas</taxon>
    </lineage>
</organism>
<feature type="compositionally biased region" description="Basic and acidic residues" evidence="1">
    <location>
        <begin position="23"/>
        <end position="40"/>
    </location>
</feature>
<dbReference type="Proteomes" id="UP001190700">
    <property type="component" value="Unassembled WGS sequence"/>
</dbReference>
<name>A0AAE0BVP6_9CHLO</name>
<dbReference type="InterPro" id="IPR029147">
    <property type="entry name" value="CFAP77"/>
</dbReference>
<dbReference type="EMBL" id="LGRX02032753">
    <property type="protein sequence ID" value="KAK3243617.1"/>
    <property type="molecule type" value="Genomic_DNA"/>
</dbReference>
<dbReference type="PANTHER" id="PTHR28617:SF1">
    <property type="entry name" value="CILIA- AND FLAGELLA-ASSOCIATED PROTEIN 77"/>
    <property type="match status" value="1"/>
</dbReference>
<accession>A0AAE0BVP6</accession>
<feature type="region of interest" description="Disordered" evidence="1">
    <location>
        <begin position="121"/>
        <end position="149"/>
    </location>
</feature>
<feature type="region of interest" description="Disordered" evidence="1">
    <location>
        <begin position="23"/>
        <end position="76"/>
    </location>
</feature>
<reference evidence="2 3" key="1">
    <citation type="journal article" date="2015" name="Genome Biol. Evol.">
        <title>Comparative Genomics of a Bacterivorous Green Alga Reveals Evolutionary Causalities and Consequences of Phago-Mixotrophic Mode of Nutrition.</title>
        <authorList>
            <person name="Burns J.A."/>
            <person name="Paasch A."/>
            <person name="Narechania A."/>
            <person name="Kim E."/>
        </authorList>
    </citation>
    <scope>NUCLEOTIDE SEQUENCE [LARGE SCALE GENOMIC DNA]</scope>
    <source>
        <strain evidence="2 3">PLY_AMNH</strain>
    </source>
</reference>
<evidence type="ECO:0000313" key="2">
    <source>
        <dbReference type="EMBL" id="KAK3243617.1"/>
    </source>
</evidence>
<gene>
    <name evidence="2" type="ORF">CYMTET_46740</name>
</gene>
<protein>
    <submittedName>
        <fullName evidence="2">Uncharacterized protein</fullName>
    </submittedName>
</protein>
<evidence type="ECO:0000256" key="1">
    <source>
        <dbReference type="SAM" id="MobiDB-lite"/>
    </source>
</evidence>
<dbReference type="PANTHER" id="PTHR28617">
    <property type="entry name" value="CILIA- AND FLAGELLA-ASSOCIATED PROTEIN 77"/>
    <property type="match status" value="1"/>
</dbReference>
<evidence type="ECO:0000313" key="3">
    <source>
        <dbReference type="Proteomes" id="UP001190700"/>
    </source>
</evidence>
<keyword evidence="3" id="KW-1185">Reference proteome</keyword>
<feature type="non-terminal residue" evidence="2">
    <location>
        <position position="1"/>
    </location>
</feature>
<dbReference type="Pfam" id="PF14825">
    <property type="entry name" value="CFAP77"/>
    <property type="match status" value="1"/>
</dbReference>
<comment type="caution">
    <text evidence="2">The sequence shown here is derived from an EMBL/GenBank/DDBJ whole genome shotgun (WGS) entry which is preliminary data.</text>
</comment>
<proteinExistence type="predicted"/>